<dbReference type="InterPro" id="IPR009057">
    <property type="entry name" value="Homeodomain-like_sf"/>
</dbReference>
<evidence type="ECO:0000259" key="3">
    <source>
        <dbReference type="PROSITE" id="PS50977"/>
    </source>
</evidence>
<proteinExistence type="predicted"/>
<dbReference type="SUPFAM" id="SSF46689">
    <property type="entry name" value="Homeodomain-like"/>
    <property type="match status" value="1"/>
</dbReference>
<dbReference type="InterPro" id="IPR050109">
    <property type="entry name" value="HTH-type_TetR-like_transc_reg"/>
</dbReference>
<gene>
    <name evidence="4" type="ORF">GCM10022215_24900</name>
</gene>
<accession>A0ABP7XMV0</accession>
<reference evidence="5" key="1">
    <citation type="journal article" date="2019" name="Int. J. Syst. Evol. Microbiol.">
        <title>The Global Catalogue of Microorganisms (GCM) 10K type strain sequencing project: providing services to taxonomists for standard genome sequencing and annotation.</title>
        <authorList>
            <consortium name="The Broad Institute Genomics Platform"/>
            <consortium name="The Broad Institute Genome Sequencing Center for Infectious Disease"/>
            <person name="Wu L."/>
            <person name="Ma J."/>
        </authorList>
    </citation>
    <scope>NUCLEOTIDE SEQUENCE [LARGE SCALE GENOMIC DNA]</scope>
    <source>
        <strain evidence="5">JCM 16703</strain>
    </source>
</reference>
<sequence length="203" mass="21242">MAGSGGRPRDPQADAAILDAVRALLTDGGWEAVTFQRVAAHAGVGQPTVYRRWPTKLALVEAAVFPVSEWTPPRPTGDLEADLGRLGADLVESLLTPVVRAALPQILAAHSADLDGAGERELRAWATDPVRDAYAAIVTAALPGVADRPDLIDPTFDAFHASLTYPALVRSPAEARAGVAATIAVAVRTARATWSPSLVTETP</sequence>
<feature type="DNA-binding region" description="H-T-H motif" evidence="2">
    <location>
        <begin position="34"/>
        <end position="53"/>
    </location>
</feature>
<evidence type="ECO:0000256" key="1">
    <source>
        <dbReference type="ARBA" id="ARBA00023125"/>
    </source>
</evidence>
<organism evidence="4 5">
    <name type="scientific">Nocardioides fonticola</name>
    <dbReference type="NCBI Taxonomy" id="450363"/>
    <lineage>
        <taxon>Bacteria</taxon>
        <taxon>Bacillati</taxon>
        <taxon>Actinomycetota</taxon>
        <taxon>Actinomycetes</taxon>
        <taxon>Propionibacteriales</taxon>
        <taxon>Nocardioidaceae</taxon>
        <taxon>Nocardioides</taxon>
    </lineage>
</organism>
<dbReference type="RefSeq" id="WP_344733729.1">
    <property type="nucleotide sequence ID" value="NZ_BAAAZH010000017.1"/>
</dbReference>
<feature type="domain" description="HTH tetR-type" evidence="3">
    <location>
        <begin position="11"/>
        <end position="71"/>
    </location>
</feature>
<dbReference type="PANTHER" id="PTHR30055">
    <property type="entry name" value="HTH-TYPE TRANSCRIPTIONAL REGULATOR RUTR"/>
    <property type="match status" value="1"/>
</dbReference>
<dbReference type="Proteomes" id="UP001501495">
    <property type="component" value="Unassembled WGS sequence"/>
</dbReference>
<comment type="caution">
    <text evidence="4">The sequence shown here is derived from an EMBL/GenBank/DDBJ whole genome shotgun (WGS) entry which is preliminary data.</text>
</comment>
<dbReference type="Pfam" id="PF00440">
    <property type="entry name" value="TetR_N"/>
    <property type="match status" value="1"/>
</dbReference>
<dbReference type="EMBL" id="BAAAZH010000017">
    <property type="protein sequence ID" value="GAA4120809.1"/>
    <property type="molecule type" value="Genomic_DNA"/>
</dbReference>
<name>A0ABP7XMV0_9ACTN</name>
<dbReference type="PRINTS" id="PR00455">
    <property type="entry name" value="HTHTETR"/>
</dbReference>
<evidence type="ECO:0000313" key="4">
    <source>
        <dbReference type="EMBL" id="GAA4120809.1"/>
    </source>
</evidence>
<protein>
    <submittedName>
        <fullName evidence="4">TetR/AcrR family transcriptional regulator</fullName>
    </submittedName>
</protein>
<keyword evidence="5" id="KW-1185">Reference proteome</keyword>
<dbReference type="Gene3D" id="1.10.357.10">
    <property type="entry name" value="Tetracycline Repressor, domain 2"/>
    <property type="match status" value="1"/>
</dbReference>
<dbReference type="InterPro" id="IPR001647">
    <property type="entry name" value="HTH_TetR"/>
</dbReference>
<dbReference type="PANTHER" id="PTHR30055:SF230">
    <property type="entry name" value="TRANSCRIPTIONAL REGULATORY PROTEIN (PROBABLY TETR-FAMILY)-RELATED"/>
    <property type="match status" value="1"/>
</dbReference>
<dbReference type="PROSITE" id="PS50977">
    <property type="entry name" value="HTH_TETR_2"/>
    <property type="match status" value="1"/>
</dbReference>
<keyword evidence="1 2" id="KW-0238">DNA-binding</keyword>
<evidence type="ECO:0000256" key="2">
    <source>
        <dbReference type="PROSITE-ProRule" id="PRU00335"/>
    </source>
</evidence>
<evidence type="ECO:0000313" key="5">
    <source>
        <dbReference type="Proteomes" id="UP001501495"/>
    </source>
</evidence>